<organism evidence="2">
    <name type="scientific">uncultured Thermomicrobiales bacterium</name>
    <dbReference type="NCBI Taxonomy" id="1645740"/>
    <lineage>
        <taxon>Bacteria</taxon>
        <taxon>Pseudomonadati</taxon>
        <taxon>Thermomicrobiota</taxon>
        <taxon>Thermomicrobia</taxon>
        <taxon>Thermomicrobiales</taxon>
        <taxon>environmental samples</taxon>
    </lineage>
</organism>
<proteinExistence type="predicted"/>
<protein>
    <submittedName>
        <fullName evidence="2">Twin-arginine translocation protein TatC</fullName>
    </submittedName>
</protein>
<feature type="non-terminal residue" evidence="2">
    <location>
        <position position="1"/>
    </location>
</feature>
<evidence type="ECO:0000313" key="2">
    <source>
        <dbReference type="EMBL" id="CAA9579213.1"/>
    </source>
</evidence>
<feature type="non-terminal residue" evidence="2">
    <location>
        <position position="276"/>
    </location>
</feature>
<feature type="region of interest" description="Disordered" evidence="1">
    <location>
        <begin position="1"/>
        <end position="128"/>
    </location>
</feature>
<name>A0A6J4VP80_9BACT</name>
<sequence>GPSVPRPPLPRTGQAPRFSRPPPARPERARRLRGDDARGAPRRTQAAPDPDGSGDRRWPHHRLSVRPAAAQDHRREREQRRGAGRPESDRQPDGRLQGRPLHRHRHHVPGPPLSGHRLPRPRSHQPREADRLHLAPVRGAALHRRSLVLVLLRDPPGAAVPLQLRGRHLPGRCRRAGDGQLLSDDHGGPRSVVPAAVGDVPAGQDQYRQRGQDAEVAPVLVPDDHRGRRDHHSDHGSHQPRARRPATRDPLRDRHHPGACPGPWRDDARPGADGGL</sequence>
<accession>A0A6J4VP80</accession>
<feature type="compositionally biased region" description="Basic and acidic residues" evidence="1">
    <location>
        <begin position="222"/>
        <end position="237"/>
    </location>
</feature>
<feature type="compositionally biased region" description="Basic and acidic residues" evidence="1">
    <location>
        <begin position="71"/>
        <end position="93"/>
    </location>
</feature>
<feature type="compositionally biased region" description="Pro residues" evidence="1">
    <location>
        <begin position="1"/>
        <end position="10"/>
    </location>
</feature>
<feature type="region of interest" description="Disordered" evidence="1">
    <location>
        <begin position="204"/>
        <end position="276"/>
    </location>
</feature>
<dbReference type="AlphaFoldDB" id="A0A6J4VP80"/>
<reference evidence="2" key="1">
    <citation type="submission" date="2020-02" db="EMBL/GenBank/DDBJ databases">
        <authorList>
            <person name="Meier V. D."/>
        </authorList>
    </citation>
    <scope>NUCLEOTIDE SEQUENCE</scope>
    <source>
        <strain evidence="2">AVDCRST_MAG33</strain>
    </source>
</reference>
<dbReference type="EMBL" id="CADCWK010000419">
    <property type="protein sequence ID" value="CAA9579213.1"/>
    <property type="molecule type" value="Genomic_DNA"/>
</dbReference>
<gene>
    <name evidence="2" type="ORF">AVDCRST_MAG33-3418</name>
</gene>
<feature type="compositionally biased region" description="Basic and acidic residues" evidence="1">
    <location>
        <begin position="25"/>
        <end position="39"/>
    </location>
</feature>
<evidence type="ECO:0000256" key="1">
    <source>
        <dbReference type="SAM" id="MobiDB-lite"/>
    </source>
</evidence>